<reference evidence="2 3" key="1">
    <citation type="submission" date="2016-11" db="EMBL/GenBank/DDBJ databases">
        <authorList>
            <person name="Jaros S."/>
            <person name="Januszkiewicz K."/>
            <person name="Wedrychowicz H."/>
        </authorList>
    </citation>
    <scope>NUCLEOTIDE SEQUENCE [LARGE SCALE GENOMIC DNA]</scope>
    <source>
        <strain evidence="2 3">DSM 27406</strain>
    </source>
</reference>
<dbReference type="OrthoDB" id="655912at2"/>
<evidence type="ECO:0000313" key="2">
    <source>
        <dbReference type="EMBL" id="SHM01587.1"/>
    </source>
</evidence>
<evidence type="ECO:0008006" key="4">
    <source>
        <dbReference type="Google" id="ProtNLM"/>
    </source>
</evidence>
<dbReference type="Proteomes" id="UP000184420">
    <property type="component" value="Unassembled WGS sequence"/>
</dbReference>
<dbReference type="AlphaFoldDB" id="A0A1M7FD45"/>
<keyword evidence="1" id="KW-0732">Signal</keyword>
<name>A0A1M7FD45_9BACT</name>
<dbReference type="EMBL" id="FRBL01000006">
    <property type="protein sequence ID" value="SHM01587.1"/>
    <property type="molecule type" value="Genomic_DNA"/>
</dbReference>
<keyword evidence="3" id="KW-1185">Reference proteome</keyword>
<proteinExistence type="predicted"/>
<gene>
    <name evidence="2" type="ORF">SAMN05444266_10681</name>
</gene>
<feature type="chain" id="PRO_5012025685" description="DUF4382 domain-containing protein" evidence="1">
    <location>
        <begin position="25"/>
        <end position="211"/>
    </location>
</feature>
<evidence type="ECO:0000256" key="1">
    <source>
        <dbReference type="SAM" id="SignalP"/>
    </source>
</evidence>
<evidence type="ECO:0000313" key="3">
    <source>
        <dbReference type="Proteomes" id="UP000184420"/>
    </source>
</evidence>
<sequence>MQIACITKWLSVCMLVFLFNSVHAQQLRLGDLGTSVTSKAAVLELNSSKQGLLLTRVPGTALAAAPLNTAPAGMIVFNTTDTSLYVRVGSTWQKLTAPNVSPAYYSLAGAATNTILQTPMKIIVDSVTNISSGLPFVNIPAGFYTQIVNIQATAKGGNTANAVPIVAVYNYTTTRVTFAVIVGNPGLLGLGNSVVMDGDVTHKIYYTITGY</sequence>
<accession>A0A1M7FD45</accession>
<dbReference type="RefSeq" id="WP_073082963.1">
    <property type="nucleotide sequence ID" value="NZ_FRBL01000006.1"/>
</dbReference>
<protein>
    <recommendedName>
        <fullName evidence="4">DUF4382 domain-containing protein</fullName>
    </recommendedName>
</protein>
<dbReference type="STRING" id="1419482.SAMN05444266_10681"/>
<feature type="signal peptide" evidence="1">
    <location>
        <begin position="1"/>
        <end position="24"/>
    </location>
</feature>
<organism evidence="2 3">
    <name type="scientific">Chitinophaga jiangningensis</name>
    <dbReference type="NCBI Taxonomy" id="1419482"/>
    <lineage>
        <taxon>Bacteria</taxon>
        <taxon>Pseudomonadati</taxon>
        <taxon>Bacteroidota</taxon>
        <taxon>Chitinophagia</taxon>
        <taxon>Chitinophagales</taxon>
        <taxon>Chitinophagaceae</taxon>
        <taxon>Chitinophaga</taxon>
    </lineage>
</organism>